<keyword evidence="11" id="KW-0046">Antibiotic resistance</keyword>
<evidence type="ECO:0000256" key="4">
    <source>
        <dbReference type="ARBA" id="ARBA00021546"/>
    </source>
</evidence>
<keyword evidence="8 14" id="KW-1133">Transmembrane helix</keyword>
<protein>
    <recommendedName>
        <fullName evidence="4">Phosphatidylglycerol lysyltransferase</fullName>
        <ecNumber evidence="3">2.3.2.3</ecNumber>
    </recommendedName>
    <alternativeName>
        <fullName evidence="12">Lysylphosphatidylglycerol synthase</fullName>
    </alternativeName>
</protein>
<dbReference type="Pfam" id="PF03706">
    <property type="entry name" value="LPG_synthase_TM"/>
    <property type="match status" value="1"/>
</dbReference>
<feature type="transmembrane region" description="Helical" evidence="14">
    <location>
        <begin position="528"/>
        <end position="546"/>
    </location>
</feature>
<accession>A0A370F8W5</accession>
<dbReference type="EMBL" id="QQAV01000009">
    <property type="protein sequence ID" value="RDI21239.1"/>
    <property type="molecule type" value="Genomic_DNA"/>
</dbReference>
<dbReference type="InterPro" id="IPR024320">
    <property type="entry name" value="LPG_synthase_C"/>
</dbReference>
<feature type="transmembrane region" description="Helical" evidence="14">
    <location>
        <begin position="205"/>
        <end position="224"/>
    </location>
</feature>
<feature type="transmembrane region" description="Helical" evidence="14">
    <location>
        <begin position="430"/>
        <end position="447"/>
    </location>
</feature>
<sequence>MWLEADGACRLAPCLYTVTELSHSSPDHAPPATSPVPTEAVALGWQRLKPWLIAAAALLLCLLLAAALHGLAGEVRYDDVMKAIAGTHELDIVLALMATAASYLILSGYDFSALAYAHARVNRGTVLLTSFTAYALSNTIGLGPLTGGAVRTRLYTAAGLKAHQVAQVVVFNAAAFGLGITAFGAVALLWGAPEVAGLVGLPPELLQLGSGLLLVGVGVFLALCRRQRNLQIAGRWRLRLPPAGLAVRQLVISAFELTASAAALWFLLPGERIDLPAFTAFYAIAIVAGIISHVPGGVGVFEAVMLMATRNDVPADSMLAALVLYRGIYYIVPLVAATALVLGWELKSGVGTPIARAATRLSPRLLAALTLVAGLWLIASGVTPFTEDAREMLATLNVPLPLVEASHFLGSVAGLGLLLVARGLFHRLDAAWWAALVLAVVSAVLALPKGIALHEAGLLATLAVLLVVSRKQFDRRSSLLSMRLEPGWLIGLGAVLAGSLWLLFFAYQEVAYTHRLWWQFELDAQAPRSLRALLGVALAGMAYGLWQLLRPPVGQAAAPTTEDLDRAAAIVAANPRADACFALTGDKHLLFSPSGRSFLMYGKQNRSWIALYGPAGDKAEWAELAWRFVEMARTHGGRPAFYQVRPASLPLYLDCGLQAFKLGEHAHIELPGFDLKGAKRANLRSGMNRGEREGLVFEVIEGEALEAALPELRAVSDAWLSRQKTREKGFSVGRFDEDYLRRLPVAVARREGRILAFANLLVTAPAEEAAVDLMRHLPDAPPGTMDFLFAKVLLHLKDRGFQRFALGMAPMAGMAERRHAPRWQRLGRLLYEHGERFYNFRGLRSFKDKFEPVWEPRYLAAPGGVAPLWVLLDLAALIGGGTKGVIGK</sequence>
<evidence type="ECO:0000256" key="2">
    <source>
        <dbReference type="ARBA" id="ARBA00008627"/>
    </source>
</evidence>
<feature type="transmembrane region" description="Helical" evidence="14">
    <location>
        <begin position="51"/>
        <end position="72"/>
    </location>
</feature>
<dbReference type="GO" id="GO:0050071">
    <property type="term" value="F:phosphatidylglycerol lysyltransferase activity"/>
    <property type="evidence" value="ECO:0007669"/>
    <property type="project" value="UniProtKB-EC"/>
</dbReference>
<feature type="transmembrane region" description="Helical" evidence="14">
    <location>
        <begin position="169"/>
        <end position="193"/>
    </location>
</feature>
<dbReference type="PANTHER" id="PTHR34697:SF2">
    <property type="entry name" value="PHOSPHATIDYLGLYCEROL LYSYLTRANSFERASE"/>
    <property type="match status" value="1"/>
</dbReference>
<evidence type="ECO:0000256" key="1">
    <source>
        <dbReference type="ARBA" id="ARBA00004651"/>
    </source>
</evidence>
<keyword evidence="5" id="KW-1003">Cell membrane</keyword>
<name>A0A370F8W5_9BURK</name>
<feature type="transmembrane region" description="Helical" evidence="14">
    <location>
        <begin position="452"/>
        <end position="468"/>
    </location>
</feature>
<keyword evidence="6 16" id="KW-0808">Transferase</keyword>
<dbReference type="EC" id="2.3.2.3" evidence="3"/>
<keyword evidence="10 14" id="KW-0472">Membrane</keyword>
<evidence type="ECO:0000256" key="8">
    <source>
        <dbReference type="ARBA" id="ARBA00022989"/>
    </source>
</evidence>
<dbReference type="PANTHER" id="PTHR34697">
    <property type="entry name" value="PHOSPHATIDYLGLYCEROL LYSYLTRANSFERASE"/>
    <property type="match status" value="1"/>
</dbReference>
<feature type="transmembrane region" description="Helical" evidence="14">
    <location>
        <begin position="92"/>
        <end position="117"/>
    </location>
</feature>
<evidence type="ECO:0000256" key="6">
    <source>
        <dbReference type="ARBA" id="ARBA00022679"/>
    </source>
</evidence>
<feature type="transmembrane region" description="Helical" evidence="14">
    <location>
        <begin position="245"/>
        <end position="268"/>
    </location>
</feature>
<dbReference type="SUPFAM" id="SSF55729">
    <property type="entry name" value="Acyl-CoA N-acyltransferases (Nat)"/>
    <property type="match status" value="1"/>
</dbReference>
<feature type="transmembrane region" description="Helical" evidence="14">
    <location>
        <begin position="280"/>
        <end position="307"/>
    </location>
</feature>
<evidence type="ECO:0000313" key="17">
    <source>
        <dbReference type="Proteomes" id="UP000255265"/>
    </source>
</evidence>
<dbReference type="Proteomes" id="UP000255265">
    <property type="component" value="Unassembled WGS sequence"/>
</dbReference>
<evidence type="ECO:0000256" key="7">
    <source>
        <dbReference type="ARBA" id="ARBA00022692"/>
    </source>
</evidence>
<dbReference type="STRING" id="433924.NS331_21395"/>
<dbReference type="InterPro" id="IPR051211">
    <property type="entry name" value="PG_lysyltransferase"/>
</dbReference>
<comment type="subcellular location">
    <subcellularLocation>
        <location evidence="1">Cell membrane</location>
        <topology evidence="1">Multi-pass membrane protein</topology>
    </subcellularLocation>
</comment>
<evidence type="ECO:0000313" key="16">
    <source>
        <dbReference type="EMBL" id="RDI21239.1"/>
    </source>
</evidence>
<reference evidence="16 17" key="1">
    <citation type="submission" date="2018-07" db="EMBL/GenBank/DDBJ databases">
        <title>Genomic Encyclopedia of Type Strains, Phase IV (KMG-IV): sequencing the most valuable type-strain genomes for metagenomic binning, comparative biology and taxonomic classification.</title>
        <authorList>
            <person name="Goeker M."/>
        </authorList>
    </citation>
    <scope>NUCLEOTIDE SEQUENCE [LARGE SCALE GENOMIC DNA]</scope>
    <source>
        <strain evidence="16 17">DSM 21352</strain>
    </source>
</reference>
<dbReference type="GO" id="GO:0006629">
    <property type="term" value="P:lipid metabolic process"/>
    <property type="evidence" value="ECO:0007669"/>
    <property type="project" value="UniProtKB-KW"/>
</dbReference>
<dbReference type="AlphaFoldDB" id="A0A370F8W5"/>
<evidence type="ECO:0000256" key="13">
    <source>
        <dbReference type="ARBA" id="ARBA00047540"/>
    </source>
</evidence>
<evidence type="ECO:0000259" key="15">
    <source>
        <dbReference type="Pfam" id="PF09924"/>
    </source>
</evidence>
<evidence type="ECO:0000256" key="9">
    <source>
        <dbReference type="ARBA" id="ARBA00023098"/>
    </source>
</evidence>
<organism evidence="16 17">
    <name type="scientific">Pseudacidovorax intermedius</name>
    <dbReference type="NCBI Taxonomy" id="433924"/>
    <lineage>
        <taxon>Bacteria</taxon>
        <taxon>Pseudomonadati</taxon>
        <taxon>Pseudomonadota</taxon>
        <taxon>Betaproteobacteria</taxon>
        <taxon>Burkholderiales</taxon>
        <taxon>Comamonadaceae</taxon>
        <taxon>Pseudacidovorax</taxon>
    </lineage>
</organism>
<dbReference type="GO" id="GO:0046677">
    <property type="term" value="P:response to antibiotic"/>
    <property type="evidence" value="ECO:0007669"/>
    <property type="project" value="UniProtKB-KW"/>
</dbReference>
<feature type="domain" description="Phosphatidylglycerol lysyltransferase C-terminal" evidence="15">
    <location>
        <begin position="576"/>
        <end position="860"/>
    </location>
</feature>
<comment type="similarity">
    <text evidence="2">Belongs to the LPG synthase family.</text>
</comment>
<comment type="caution">
    <text evidence="16">The sequence shown here is derived from an EMBL/GenBank/DDBJ whole genome shotgun (WGS) entry which is preliminary data.</text>
</comment>
<evidence type="ECO:0000256" key="12">
    <source>
        <dbReference type="ARBA" id="ARBA00031899"/>
    </source>
</evidence>
<evidence type="ECO:0000256" key="14">
    <source>
        <dbReference type="SAM" id="Phobius"/>
    </source>
</evidence>
<keyword evidence="17" id="KW-1185">Reference proteome</keyword>
<evidence type="ECO:0000256" key="10">
    <source>
        <dbReference type="ARBA" id="ARBA00023136"/>
    </source>
</evidence>
<dbReference type="Pfam" id="PF09924">
    <property type="entry name" value="LPG_synthase_C"/>
    <property type="match status" value="1"/>
</dbReference>
<dbReference type="NCBIfam" id="NF033480">
    <property type="entry name" value="bifunc_MprF"/>
    <property type="match status" value="1"/>
</dbReference>
<gene>
    <name evidence="16" type="ORF">DFR41_10935</name>
</gene>
<dbReference type="InterPro" id="IPR016181">
    <property type="entry name" value="Acyl_CoA_acyltransferase"/>
</dbReference>
<evidence type="ECO:0000256" key="5">
    <source>
        <dbReference type="ARBA" id="ARBA00022475"/>
    </source>
</evidence>
<evidence type="ECO:0000256" key="3">
    <source>
        <dbReference type="ARBA" id="ARBA00012014"/>
    </source>
</evidence>
<comment type="catalytic activity">
    <reaction evidence="13">
        <text>L-lysyl-tRNA(Lys) + a 1,2-diacyl-sn-glycero-3-phospho-(1'-sn-glycerol) = a 1,2-diacyl-sn-glycero-3-phospho-1'-(3'-O-L-lysyl)-sn-glycerol + tRNA(Lys)</text>
        <dbReference type="Rhea" id="RHEA:10668"/>
        <dbReference type="Rhea" id="RHEA-COMP:9696"/>
        <dbReference type="Rhea" id="RHEA-COMP:9697"/>
        <dbReference type="ChEBI" id="CHEBI:64716"/>
        <dbReference type="ChEBI" id="CHEBI:75792"/>
        <dbReference type="ChEBI" id="CHEBI:78442"/>
        <dbReference type="ChEBI" id="CHEBI:78529"/>
        <dbReference type="EC" id="2.3.2.3"/>
    </reaction>
</comment>
<feature type="transmembrane region" description="Helical" evidence="14">
    <location>
        <begin position="364"/>
        <end position="385"/>
    </location>
</feature>
<feature type="transmembrane region" description="Helical" evidence="14">
    <location>
        <begin position="405"/>
        <end position="424"/>
    </location>
</feature>
<feature type="transmembrane region" description="Helical" evidence="14">
    <location>
        <begin position="488"/>
        <end position="507"/>
    </location>
</feature>
<dbReference type="GO" id="GO:0005886">
    <property type="term" value="C:plasma membrane"/>
    <property type="evidence" value="ECO:0007669"/>
    <property type="project" value="UniProtKB-SubCell"/>
</dbReference>
<proteinExistence type="inferred from homology"/>
<dbReference type="InterPro" id="IPR022791">
    <property type="entry name" value="L-PG_synthase/AglD"/>
</dbReference>
<dbReference type="GO" id="GO:0055091">
    <property type="term" value="P:phospholipid homeostasis"/>
    <property type="evidence" value="ECO:0007669"/>
    <property type="project" value="TreeGrafter"/>
</dbReference>
<keyword evidence="9" id="KW-0443">Lipid metabolism</keyword>
<feature type="transmembrane region" description="Helical" evidence="14">
    <location>
        <begin position="319"/>
        <end position="344"/>
    </location>
</feature>
<keyword evidence="7 14" id="KW-0812">Transmembrane</keyword>
<evidence type="ECO:0000256" key="11">
    <source>
        <dbReference type="ARBA" id="ARBA00023251"/>
    </source>
</evidence>